<sequence length="149" mass="17153">MAHYYDYNTFVTDVKTLVKETSDFNPDTLLGIARGGLTLSHAFAQATDNRNLFSINSILYDGEVKRSHPKLMNLPELDGAKKVLILDDIVDSGQTLVAVLRVLQERYPDTQFKSATLYCKKNTLIEPDYWLHEATEWIDFFWEKDFLEA</sequence>
<keyword evidence="1 4" id="KW-0328">Glycosyltransferase</keyword>
<feature type="domain" description="Phosphoribosyltransferase" evidence="3">
    <location>
        <begin position="10"/>
        <end position="142"/>
    </location>
</feature>
<evidence type="ECO:0000256" key="2">
    <source>
        <dbReference type="ARBA" id="ARBA00022679"/>
    </source>
</evidence>
<gene>
    <name evidence="4" type="ORF">MNB_SV-4-1368</name>
</gene>
<dbReference type="PANTHER" id="PTHR43363">
    <property type="entry name" value="HYPOXANTHINE PHOSPHORIBOSYLTRANSFERASE"/>
    <property type="match status" value="1"/>
</dbReference>
<proteinExistence type="predicted"/>
<dbReference type="EC" id="2.4.2.22" evidence="4"/>
<keyword evidence="2 4" id="KW-0808">Transferase</keyword>
<dbReference type="InterPro" id="IPR000836">
    <property type="entry name" value="PRTase_dom"/>
</dbReference>
<organism evidence="4">
    <name type="scientific">hydrothermal vent metagenome</name>
    <dbReference type="NCBI Taxonomy" id="652676"/>
    <lineage>
        <taxon>unclassified sequences</taxon>
        <taxon>metagenomes</taxon>
        <taxon>ecological metagenomes</taxon>
    </lineage>
</organism>
<protein>
    <submittedName>
        <fullName evidence="4">Putative nucleotide phosphoribosyltransferase</fullName>
        <ecNumber evidence="4">2.4.2.22</ecNumber>
    </submittedName>
</protein>
<accession>A0A1W1E960</accession>
<dbReference type="GO" id="GO:0000310">
    <property type="term" value="F:xanthine phosphoribosyltransferase activity"/>
    <property type="evidence" value="ECO:0007669"/>
    <property type="project" value="UniProtKB-EC"/>
</dbReference>
<name>A0A1W1E960_9ZZZZ</name>
<dbReference type="CDD" id="cd06223">
    <property type="entry name" value="PRTases_typeI"/>
    <property type="match status" value="1"/>
</dbReference>
<dbReference type="EMBL" id="FPIB01000016">
    <property type="protein sequence ID" value="SFV90474.1"/>
    <property type="molecule type" value="Genomic_DNA"/>
</dbReference>
<dbReference type="InterPro" id="IPR029057">
    <property type="entry name" value="PRTase-like"/>
</dbReference>
<evidence type="ECO:0000256" key="1">
    <source>
        <dbReference type="ARBA" id="ARBA00022676"/>
    </source>
</evidence>
<dbReference type="SUPFAM" id="SSF53271">
    <property type="entry name" value="PRTase-like"/>
    <property type="match status" value="1"/>
</dbReference>
<evidence type="ECO:0000259" key="3">
    <source>
        <dbReference type="Pfam" id="PF00156"/>
    </source>
</evidence>
<dbReference type="PANTHER" id="PTHR43363:SF1">
    <property type="entry name" value="HYPOXANTHINE-GUANINE PHOSPHORIBOSYLTRANSFERASE"/>
    <property type="match status" value="1"/>
</dbReference>
<dbReference type="AlphaFoldDB" id="A0A1W1E960"/>
<evidence type="ECO:0000313" key="4">
    <source>
        <dbReference type="EMBL" id="SFV90474.1"/>
    </source>
</evidence>
<dbReference type="Gene3D" id="3.40.50.2020">
    <property type="match status" value="1"/>
</dbReference>
<reference evidence="4" key="1">
    <citation type="submission" date="2016-10" db="EMBL/GenBank/DDBJ databases">
        <authorList>
            <person name="de Groot N.N."/>
        </authorList>
    </citation>
    <scope>NUCLEOTIDE SEQUENCE</scope>
</reference>
<dbReference type="Pfam" id="PF00156">
    <property type="entry name" value="Pribosyltran"/>
    <property type="match status" value="1"/>
</dbReference>